<feature type="transmembrane region" description="Helical" evidence="1">
    <location>
        <begin position="439"/>
        <end position="462"/>
    </location>
</feature>
<feature type="chain" id="PRO_5025064684" evidence="2">
    <location>
        <begin position="23"/>
        <end position="466"/>
    </location>
</feature>
<evidence type="ECO:0000313" key="4">
    <source>
        <dbReference type="EMBL" id="SEW12024.1"/>
    </source>
</evidence>
<dbReference type="InterPro" id="IPR012338">
    <property type="entry name" value="Beta-lactam/transpept-like"/>
</dbReference>
<dbReference type="AlphaFoldDB" id="A0A662Z609"/>
<name>A0A662Z609_9STAP</name>
<evidence type="ECO:0000256" key="2">
    <source>
        <dbReference type="SAM" id="SignalP"/>
    </source>
</evidence>
<dbReference type="OrthoDB" id="846150at2"/>
<reference evidence="4 5" key="1">
    <citation type="submission" date="2016-10" db="EMBL/GenBank/DDBJ databases">
        <authorList>
            <person name="Varghese N."/>
            <person name="Submissions S."/>
        </authorList>
    </citation>
    <scope>NUCLEOTIDE SEQUENCE [LARGE SCALE GENOMIC DNA]</scope>
    <source>
        <strain evidence="4 5">IBRC-M10081</strain>
    </source>
</reference>
<feature type="transmembrane region" description="Helical" evidence="1">
    <location>
        <begin position="404"/>
        <end position="424"/>
    </location>
</feature>
<keyword evidence="2" id="KW-0732">Signal</keyword>
<organism evidence="4 5">
    <name type="scientific">Aliicoccus persicus</name>
    <dbReference type="NCBI Taxonomy" id="930138"/>
    <lineage>
        <taxon>Bacteria</taxon>
        <taxon>Bacillati</taxon>
        <taxon>Bacillota</taxon>
        <taxon>Bacilli</taxon>
        <taxon>Bacillales</taxon>
        <taxon>Staphylococcaceae</taxon>
        <taxon>Aliicoccus</taxon>
    </lineage>
</organism>
<dbReference type="InterPro" id="IPR001466">
    <property type="entry name" value="Beta-lactam-related"/>
</dbReference>
<evidence type="ECO:0000313" key="5">
    <source>
        <dbReference type="Proteomes" id="UP000243605"/>
    </source>
</evidence>
<accession>A0A662Z609</accession>
<keyword evidence="5" id="KW-1185">Reference proteome</keyword>
<dbReference type="InterPro" id="IPR050491">
    <property type="entry name" value="AmpC-like"/>
</dbReference>
<dbReference type="EMBL" id="FOIT01000005">
    <property type="protein sequence ID" value="SEW12024.1"/>
    <property type="molecule type" value="Genomic_DNA"/>
</dbReference>
<evidence type="ECO:0000256" key="1">
    <source>
        <dbReference type="SAM" id="Phobius"/>
    </source>
</evidence>
<sequence>MKKMLMVLTILLVFFIPQTTLGQTDDMYEDLVDYMEDALEKYDIPGASLAIIEDGTVTFHDQWGELSDGSAVSGDSPFLIGSLSKPITSLAIMILGDDGQINLDESIQIYLPDFEYNVEGSNDITVRHLLEQTSGISQHDGLKVTDQERSPEGAIQEAVDELSGVTLMNEPGEVYEYNSANYLLLGAIIENVSNETYSEFVDTNIFEPLSMMNSAADYNTVVEHGFVAGYNSYFGHAVESDGFYDHAGAPYGYLTSSTEDLAKFLTFMLEGGEILSDESLELLKSPPGDDKTYGFGWHFSDSEGYPYHGGATADHRAQFVLMPEENKAAVLLTNQYHTLEDAQVTNIMNGVQSIMNGETPDELPSQGHLFQWIMLGVLILLVILTIVNFIFLWRKDSINKVITISVGIISILLAIGIIPLFAYVMGTPWQSISHFAPDIALLTYGLIGILAINGLLTLVIGVRRKK</sequence>
<dbReference type="PANTHER" id="PTHR46825:SF9">
    <property type="entry name" value="BETA-LACTAMASE-RELATED DOMAIN-CONTAINING PROTEIN"/>
    <property type="match status" value="1"/>
</dbReference>
<feature type="domain" description="Beta-lactamase-related" evidence="3">
    <location>
        <begin position="33"/>
        <end position="345"/>
    </location>
</feature>
<protein>
    <submittedName>
        <fullName evidence="4">CubicO group peptidase, beta-lactamase class C family</fullName>
    </submittedName>
</protein>
<keyword evidence="1" id="KW-1133">Transmembrane helix</keyword>
<proteinExistence type="predicted"/>
<evidence type="ECO:0000259" key="3">
    <source>
        <dbReference type="Pfam" id="PF00144"/>
    </source>
</evidence>
<keyword evidence="1" id="KW-0472">Membrane</keyword>
<dbReference type="SUPFAM" id="SSF56601">
    <property type="entry name" value="beta-lactamase/transpeptidase-like"/>
    <property type="match status" value="1"/>
</dbReference>
<feature type="signal peptide" evidence="2">
    <location>
        <begin position="1"/>
        <end position="22"/>
    </location>
</feature>
<dbReference type="Gene3D" id="3.40.710.10">
    <property type="entry name" value="DD-peptidase/beta-lactamase superfamily"/>
    <property type="match status" value="1"/>
</dbReference>
<feature type="transmembrane region" description="Helical" evidence="1">
    <location>
        <begin position="369"/>
        <end position="392"/>
    </location>
</feature>
<keyword evidence="1" id="KW-0812">Transmembrane</keyword>
<dbReference type="Pfam" id="PF00144">
    <property type="entry name" value="Beta-lactamase"/>
    <property type="match status" value="1"/>
</dbReference>
<dbReference type="PANTHER" id="PTHR46825">
    <property type="entry name" value="D-ALANYL-D-ALANINE-CARBOXYPEPTIDASE/ENDOPEPTIDASE AMPH"/>
    <property type="match status" value="1"/>
</dbReference>
<dbReference type="Proteomes" id="UP000243605">
    <property type="component" value="Unassembled WGS sequence"/>
</dbReference>
<gene>
    <name evidence="4" type="ORF">SAMN05192557_1721</name>
</gene>